<dbReference type="NCBIfam" id="NF003969">
    <property type="entry name" value="PRK05463.1"/>
    <property type="match status" value="1"/>
</dbReference>
<keyword evidence="2" id="KW-0456">Lyase</keyword>
<dbReference type="Proteomes" id="UP000675781">
    <property type="component" value="Unassembled WGS sequence"/>
</dbReference>
<dbReference type="Gene3D" id="3.30.2040.10">
    <property type="entry name" value="PSTPO5379-like domain"/>
    <property type="match status" value="1"/>
</dbReference>
<evidence type="ECO:0000256" key="2">
    <source>
        <dbReference type="ARBA" id="ARBA00023239"/>
    </source>
</evidence>
<dbReference type="GO" id="GO:0016829">
    <property type="term" value="F:lyase activity"/>
    <property type="evidence" value="ECO:0007669"/>
    <property type="project" value="UniProtKB-KW"/>
</dbReference>
<reference evidence="3" key="1">
    <citation type="submission" date="2021-04" db="EMBL/GenBank/DDBJ databases">
        <title>Genome based classification of Actinospica acidithermotolerans sp. nov., an actinobacterium isolated from an Indonesian hot spring.</title>
        <authorList>
            <person name="Kusuma A.B."/>
            <person name="Putra K.E."/>
            <person name="Nafisah S."/>
            <person name="Loh J."/>
            <person name="Nouioui I."/>
            <person name="Goodfellow M."/>
        </authorList>
    </citation>
    <scope>NUCLEOTIDE SEQUENCE</scope>
    <source>
        <strain evidence="3">CSCA 57</strain>
    </source>
</reference>
<comment type="caution">
    <text evidence="3">The sequence shown here is derived from an EMBL/GenBank/DDBJ whole genome shotgun (WGS) entry which is preliminary data.</text>
</comment>
<sequence>ASPARWRAAFRAGELRPTSGLAPGHTQANLVCLPREHAYDLLLFAQRNPRPCPLLEVTEPGSWHPTLAPDADLRTDLPAYRVWEHGRLVATVPEATELWRADLVSFLIGCSFSFETLLLDAGIPLRHVEQDVNVPMYLTNRECVRAGRFAGPLVVSMRPVPADSVARAAAITALMPAVHGAPVHVGDPEALGIRDLSAPDFGDAVTPAEGDVPVFWACGVTSQAAVMRAALPFAITHEPGHMFLTDARDLDYRIA</sequence>
<dbReference type="PIRSF" id="PIRSF029755">
    <property type="entry name" value="UCP029755"/>
    <property type="match status" value="1"/>
</dbReference>
<dbReference type="SUPFAM" id="SSF160920">
    <property type="entry name" value="PSTPO5379-like"/>
    <property type="match status" value="1"/>
</dbReference>
<keyword evidence="4" id="KW-1185">Reference proteome</keyword>
<dbReference type="AlphaFoldDB" id="A0A941ESG0"/>
<accession>A0A941ESG0</accession>
<dbReference type="InterPro" id="IPR009906">
    <property type="entry name" value="D-Glu_cyclase"/>
</dbReference>
<comment type="similarity">
    <text evidence="1">Belongs to the D-glutamate cyclase family.</text>
</comment>
<organism evidence="3 4">
    <name type="scientific">Actinospica durhamensis</name>
    <dbReference type="NCBI Taxonomy" id="1508375"/>
    <lineage>
        <taxon>Bacteria</taxon>
        <taxon>Bacillati</taxon>
        <taxon>Actinomycetota</taxon>
        <taxon>Actinomycetes</taxon>
        <taxon>Catenulisporales</taxon>
        <taxon>Actinospicaceae</taxon>
        <taxon>Actinospica</taxon>
    </lineage>
</organism>
<dbReference type="PANTHER" id="PTHR32022">
    <property type="entry name" value="D-GLUTAMATE CYCLASE, MITOCHONDRIAL"/>
    <property type="match status" value="1"/>
</dbReference>
<name>A0A941ESG0_9ACTN</name>
<feature type="non-terminal residue" evidence="3">
    <location>
        <position position="1"/>
    </location>
</feature>
<dbReference type="FunFam" id="3.30.2040.10:FF:000001">
    <property type="entry name" value="D-glutamate cyclase, mitochondrial"/>
    <property type="match status" value="1"/>
</dbReference>
<dbReference type="PANTHER" id="PTHR32022:SF10">
    <property type="entry name" value="D-GLUTAMATE CYCLASE, MITOCHONDRIAL"/>
    <property type="match status" value="1"/>
</dbReference>
<dbReference type="RefSeq" id="WP_212532027.1">
    <property type="nucleotide sequence ID" value="NZ_JAGSOG010000213.1"/>
</dbReference>
<evidence type="ECO:0000313" key="3">
    <source>
        <dbReference type="EMBL" id="MBR7837560.1"/>
    </source>
</evidence>
<protein>
    <submittedName>
        <fullName evidence="3">Hydro-lyase</fullName>
    </submittedName>
</protein>
<dbReference type="Gene3D" id="3.40.1640.10">
    <property type="entry name" value="PSTPO5379-like"/>
    <property type="match status" value="1"/>
</dbReference>
<evidence type="ECO:0000313" key="4">
    <source>
        <dbReference type="Proteomes" id="UP000675781"/>
    </source>
</evidence>
<dbReference type="Pfam" id="PF07286">
    <property type="entry name" value="D-Glu_cyclase"/>
    <property type="match status" value="1"/>
</dbReference>
<evidence type="ECO:0000256" key="1">
    <source>
        <dbReference type="ARBA" id="ARBA00007896"/>
    </source>
</evidence>
<dbReference type="InterPro" id="IPR016938">
    <property type="entry name" value="UPF0317"/>
</dbReference>
<dbReference type="HAMAP" id="MF_01830">
    <property type="entry name" value="Hydro_lyase"/>
    <property type="match status" value="1"/>
</dbReference>
<dbReference type="EMBL" id="JAGSOG010000213">
    <property type="protein sequence ID" value="MBR7837560.1"/>
    <property type="molecule type" value="Genomic_DNA"/>
</dbReference>
<proteinExistence type="inferred from homology"/>
<dbReference type="InterPro" id="IPR038021">
    <property type="entry name" value="Putative_hydro-lyase"/>
</dbReference>
<gene>
    <name evidence="3" type="ORF">KDL01_30050</name>
</gene>